<organism evidence="9 10">
    <name type="scientific">Eggerthia catenaformis OT 569 = DSM 20559</name>
    <dbReference type="NCBI Taxonomy" id="999415"/>
    <lineage>
        <taxon>Bacteria</taxon>
        <taxon>Bacillati</taxon>
        <taxon>Bacillota</taxon>
        <taxon>Erysipelotrichia</taxon>
        <taxon>Erysipelotrichales</taxon>
        <taxon>Coprobacillaceae</taxon>
        <taxon>Eggerthia</taxon>
    </lineage>
</organism>
<comment type="caution">
    <text evidence="9">The sequence shown here is derived from an EMBL/GenBank/DDBJ whole genome shotgun (WGS) entry which is preliminary data.</text>
</comment>
<comment type="similarity">
    <text evidence="7">Belongs to the RnpA family.</text>
</comment>
<comment type="subunit">
    <text evidence="7">Consists of a catalytic RNA component (M1 or rnpB) and a protein subunit.</text>
</comment>
<evidence type="ECO:0000256" key="7">
    <source>
        <dbReference type="HAMAP-Rule" id="MF_00227"/>
    </source>
</evidence>
<evidence type="ECO:0000256" key="2">
    <source>
        <dbReference type="ARBA" id="ARBA00022694"/>
    </source>
</evidence>
<keyword evidence="5 7" id="KW-0378">Hydrolase</keyword>
<dbReference type="Gene3D" id="3.30.230.10">
    <property type="match status" value="1"/>
</dbReference>
<dbReference type="GO" id="GO:0001682">
    <property type="term" value="P:tRNA 5'-leader removal"/>
    <property type="evidence" value="ECO:0007669"/>
    <property type="project" value="UniProtKB-UniRule"/>
</dbReference>
<reference evidence="9 10" key="1">
    <citation type="submission" date="2013-02" db="EMBL/GenBank/DDBJ databases">
        <title>The Genome Sequence of Lactobacillus catenaformis F0143.</title>
        <authorList>
            <consortium name="The Broad Institute Genome Sequencing Platform"/>
            <person name="Earl A."/>
            <person name="Ward D."/>
            <person name="Feldgarden M."/>
            <person name="Gevers D."/>
            <person name="Izard J."/>
            <person name="Blanton J.M."/>
            <person name="Mathney J."/>
            <person name="Dewhirst F.E."/>
            <person name="Young S.K."/>
            <person name="Zeng Q."/>
            <person name="Gargeya S."/>
            <person name="Fitzgerald M."/>
            <person name="Haas B."/>
            <person name="Abouelleil A."/>
            <person name="Alvarado L."/>
            <person name="Arachchi H.M."/>
            <person name="Berlin A."/>
            <person name="Chapman S.B."/>
            <person name="Gearin G."/>
            <person name="Goldberg J."/>
            <person name="Griggs A."/>
            <person name="Gujja S."/>
            <person name="Hansen M."/>
            <person name="Heiman D."/>
            <person name="Howarth C."/>
            <person name="Larimer J."/>
            <person name="Lui A."/>
            <person name="MacDonald P.J.P."/>
            <person name="McCowen C."/>
            <person name="Montmayeur A."/>
            <person name="Murphy C."/>
            <person name="Neiman D."/>
            <person name="Pearson M."/>
            <person name="Priest M."/>
            <person name="Roberts A."/>
            <person name="Saif S."/>
            <person name="Shea T."/>
            <person name="Sisk P."/>
            <person name="Stolte C."/>
            <person name="Sykes S."/>
            <person name="Wortman J."/>
            <person name="Nusbaum C."/>
            <person name="Birren B."/>
        </authorList>
    </citation>
    <scope>NUCLEOTIDE SEQUENCE [LARGE SCALE GENOMIC DNA]</scope>
    <source>
        <strain evidence="9 10">OT 569</strain>
    </source>
</reference>
<dbReference type="NCBIfam" id="TIGR00188">
    <property type="entry name" value="rnpA"/>
    <property type="match status" value="1"/>
</dbReference>
<evidence type="ECO:0000256" key="6">
    <source>
        <dbReference type="ARBA" id="ARBA00022884"/>
    </source>
</evidence>
<evidence type="ECO:0000256" key="4">
    <source>
        <dbReference type="ARBA" id="ARBA00022759"/>
    </source>
</evidence>
<dbReference type="GO" id="GO:0000049">
    <property type="term" value="F:tRNA binding"/>
    <property type="evidence" value="ECO:0007669"/>
    <property type="project" value="UniProtKB-UniRule"/>
</dbReference>
<dbReference type="eggNOG" id="COG0594">
    <property type="taxonomic scope" value="Bacteria"/>
</dbReference>
<dbReference type="PATRIC" id="fig|999415.3.peg.76"/>
<keyword evidence="3 7" id="KW-0540">Nuclease</keyword>
<dbReference type="EMBL" id="AGEJ01000001">
    <property type="protein sequence ID" value="EMD17643.1"/>
    <property type="molecule type" value="Genomic_DNA"/>
</dbReference>
<keyword evidence="2 7" id="KW-0819">tRNA processing</keyword>
<dbReference type="EC" id="3.1.26.5" evidence="7 8"/>
<dbReference type="InterPro" id="IPR000100">
    <property type="entry name" value="RNase_P"/>
</dbReference>
<dbReference type="HAMAP" id="MF_00227">
    <property type="entry name" value="RNase_P"/>
    <property type="match status" value="1"/>
</dbReference>
<dbReference type="STRING" id="999415.HMPREF9943_00075"/>
<accession>M2NHD4</accession>
<dbReference type="SUPFAM" id="SSF54211">
    <property type="entry name" value="Ribosomal protein S5 domain 2-like"/>
    <property type="match status" value="1"/>
</dbReference>
<dbReference type="GO" id="GO:0042781">
    <property type="term" value="F:3'-tRNA processing endoribonuclease activity"/>
    <property type="evidence" value="ECO:0007669"/>
    <property type="project" value="TreeGrafter"/>
</dbReference>
<proteinExistence type="inferred from homology"/>
<evidence type="ECO:0000256" key="8">
    <source>
        <dbReference type="NCBIfam" id="TIGR00188"/>
    </source>
</evidence>
<comment type="catalytic activity">
    <reaction evidence="7">
        <text>Endonucleolytic cleavage of RNA, removing 5'-extranucleotides from tRNA precursor.</text>
        <dbReference type="EC" id="3.1.26.5"/>
    </reaction>
</comment>
<keyword evidence="4 7" id="KW-0255">Endonuclease</keyword>
<dbReference type="GO" id="GO:0004526">
    <property type="term" value="F:ribonuclease P activity"/>
    <property type="evidence" value="ECO:0007669"/>
    <property type="project" value="UniProtKB-UniRule"/>
</dbReference>
<name>M2NHD4_9FIRM</name>
<evidence type="ECO:0000256" key="5">
    <source>
        <dbReference type="ARBA" id="ARBA00022801"/>
    </source>
</evidence>
<keyword evidence="10" id="KW-1185">Reference proteome</keyword>
<dbReference type="AlphaFoldDB" id="M2NHD4"/>
<dbReference type="InterPro" id="IPR020568">
    <property type="entry name" value="Ribosomal_Su5_D2-typ_SF"/>
</dbReference>
<dbReference type="Proteomes" id="UP000011758">
    <property type="component" value="Unassembled WGS sequence"/>
</dbReference>
<dbReference type="GO" id="GO:0030677">
    <property type="term" value="C:ribonuclease P complex"/>
    <property type="evidence" value="ECO:0007669"/>
    <property type="project" value="TreeGrafter"/>
</dbReference>
<protein>
    <recommendedName>
        <fullName evidence="7 8">Ribonuclease P protein component</fullName>
        <shortName evidence="7">RNase P protein</shortName>
        <shortName evidence="7">RNaseP protein</shortName>
        <ecNumber evidence="7 8">3.1.26.5</ecNumber>
    </recommendedName>
    <alternativeName>
        <fullName evidence="7">Protein C5</fullName>
    </alternativeName>
</protein>
<evidence type="ECO:0000256" key="3">
    <source>
        <dbReference type="ARBA" id="ARBA00022722"/>
    </source>
</evidence>
<dbReference type="InterPro" id="IPR020539">
    <property type="entry name" value="RNase_P_CS"/>
</dbReference>
<keyword evidence="6 7" id="KW-0694">RNA-binding</keyword>
<dbReference type="PROSITE" id="PS00648">
    <property type="entry name" value="RIBONUCLEASE_P"/>
    <property type="match status" value="1"/>
</dbReference>
<dbReference type="PANTHER" id="PTHR33992:SF1">
    <property type="entry name" value="RIBONUCLEASE P PROTEIN COMPONENT"/>
    <property type="match status" value="1"/>
</dbReference>
<evidence type="ECO:0000313" key="9">
    <source>
        <dbReference type="EMBL" id="EMD17643.1"/>
    </source>
</evidence>
<dbReference type="InterPro" id="IPR014721">
    <property type="entry name" value="Ribsml_uS5_D2-typ_fold_subgr"/>
</dbReference>
<dbReference type="Pfam" id="PF00825">
    <property type="entry name" value="Ribonuclease_P"/>
    <property type="match status" value="1"/>
</dbReference>
<evidence type="ECO:0000313" key="10">
    <source>
        <dbReference type="Proteomes" id="UP000011758"/>
    </source>
</evidence>
<dbReference type="PANTHER" id="PTHR33992">
    <property type="entry name" value="RIBONUCLEASE P PROTEIN COMPONENT"/>
    <property type="match status" value="1"/>
</dbReference>
<evidence type="ECO:0000256" key="1">
    <source>
        <dbReference type="ARBA" id="ARBA00002663"/>
    </source>
</evidence>
<gene>
    <name evidence="7" type="primary">rnpA</name>
    <name evidence="9" type="ORF">HMPREF9943_00075</name>
</gene>
<comment type="function">
    <text evidence="1 7">RNaseP catalyzes the removal of the 5'-leader sequence from pre-tRNA to produce the mature 5'-terminus. It can also cleave other RNA substrates such as 4.5S RNA. The protein component plays an auxiliary but essential role in vivo by binding to the 5'-leader sequence and broadening the substrate specificity of the ribozyme.</text>
</comment>
<sequence length="119" mass="14518">MWLFFLKGMKKKYRVKKNQDFTKIIQHHQSLSNKEYVLYYLKNDMHLRIGLSVSKKLGHAVIRNKIKRQVRMLANEIFDKDLSYDFIIIVRKNYLNNDYKTNRDSLISLYKKTLKRMDK</sequence>